<sequence length="534" mass="59332">MNFFHSKASCIFSRPFSLSHQVFFNTVSAWKSSNTSEAKGLEKALKLLDLINPQTSSNKGCGNHLRLVQGCMQQLSKARVREPVHVKEGTNDISDWVLDSSVAWQWMASNNKGQKRLPRKDALLVFVEMHNEGMRADPSTLSGVLSSCGGVEALDPGMQLHGLAIKAGLDGHVSVGTSLISLYAKCQRLDDAYLLFEKMPVRNTVSWTAIISGFAQNWQFEMCLELFHLMRQSMLRPNDITFASLLSACTGSSSLGQGRSSHCLVIHMGFDSYVHVANSLISMYAKCGRIEEALYVFEKMPHKDIISWNSMIAGYAQHGLANEAIKLFGDMKEQKITPDAITFLSVLSSCRHVGLIEQGRLCFDSMLEYGVEPELDHYSCMVDLLGRAGLLEEAYEFIQKMPIHPNSIIWGSLLSSCSLYGNVLVGIQAAERRLSSEPSCAAAHVQLANLYASVGCWNHVARVRKLMKEKCLKPSTGYSWIEIGNEVFRFRAEDRSNTNVTEIFAVVDSLAAHMRSVGHMPKININLNGERDHL</sequence>
<dbReference type="Proteomes" id="UP001234297">
    <property type="component" value="Chromosome 5"/>
</dbReference>
<accession>A0ACC2M951</accession>
<protein>
    <submittedName>
        <fullName evidence="1">Uncharacterized protein</fullName>
    </submittedName>
</protein>
<proteinExistence type="predicted"/>
<reference evidence="1 2" key="1">
    <citation type="journal article" date="2022" name="Hortic Res">
        <title>A haplotype resolved chromosomal level avocado genome allows analysis of novel avocado genes.</title>
        <authorList>
            <person name="Nath O."/>
            <person name="Fletcher S.J."/>
            <person name="Hayward A."/>
            <person name="Shaw L.M."/>
            <person name="Masouleh A.K."/>
            <person name="Furtado A."/>
            <person name="Henry R.J."/>
            <person name="Mitter N."/>
        </authorList>
    </citation>
    <scope>NUCLEOTIDE SEQUENCE [LARGE SCALE GENOMIC DNA]</scope>
    <source>
        <strain evidence="2">cv. Hass</strain>
    </source>
</reference>
<comment type="caution">
    <text evidence="1">The sequence shown here is derived from an EMBL/GenBank/DDBJ whole genome shotgun (WGS) entry which is preliminary data.</text>
</comment>
<organism evidence="1 2">
    <name type="scientific">Persea americana</name>
    <name type="common">Avocado</name>
    <dbReference type="NCBI Taxonomy" id="3435"/>
    <lineage>
        <taxon>Eukaryota</taxon>
        <taxon>Viridiplantae</taxon>
        <taxon>Streptophyta</taxon>
        <taxon>Embryophyta</taxon>
        <taxon>Tracheophyta</taxon>
        <taxon>Spermatophyta</taxon>
        <taxon>Magnoliopsida</taxon>
        <taxon>Magnoliidae</taxon>
        <taxon>Laurales</taxon>
        <taxon>Lauraceae</taxon>
        <taxon>Persea</taxon>
    </lineage>
</organism>
<evidence type="ECO:0000313" key="2">
    <source>
        <dbReference type="Proteomes" id="UP001234297"/>
    </source>
</evidence>
<gene>
    <name evidence="1" type="ORF">MRB53_018879</name>
</gene>
<name>A0ACC2M951_PERAE</name>
<evidence type="ECO:0000313" key="1">
    <source>
        <dbReference type="EMBL" id="KAJ8642185.1"/>
    </source>
</evidence>
<keyword evidence="2" id="KW-1185">Reference proteome</keyword>
<dbReference type="EMBL" id="CM056813">
    <property type="protein sequence ID" value="KAJ8642185.1"/>
    <property type="molecule type" value="Genomic_DNA"/>
</dbReference>